<keyword evidence="1 5" id="KW-0378">Hydrolase</keyword>
<evidence type="ECO:0000313" key="6">
    <source>
        <dbReference type="Proteomes" id="UP000006835"/>
    </source>
</evidence>
<dbReference type="PANTHER" id="PTHR36845">
    <property type="entry name" value="HYDROLASE, PUTATIVE (AFU_ORTHOLOGUE AFUA_7G05090)-RELATED"/>
    <property type="match status" value="1"/>
</dbReference>
<dbReference type="PANTHER" id="PTHR36845:SF1">
    <property type="entry name" value="HYDROLASE, PUTATIVE (AFU_ORTHOLOGUE AFUA_7G05090)-RELATED"/>
    <property type="match status" value="1"/>
</dbReference>
<dbReference type="PATRIC" id="fig|632348.3.peg.126"/>
<feature type="binding site" evidence="4">
    <location>
        <position position="118"/>
    </location>
    <ligand>
        <name>substrate</name>
    </ligand>
</feature>
<dbReference type="GO" id="GO:0052757">
    <property type="term" value="F:chondroitin hydrolase activity"/>
    <property type="evidence" value="ECO:0007669"/>
    <property type="project" value="TreeGrafter"/>
</dbReference>
<dbReference type="HOGENOM" id="CLU_027158_0_0_9"/>
<dbReference type="GO" id="GO:0000272">
    <property type="term" value="P:polysaccharide catabolic process"/>
    <property type="evidence" value="ECO:0007669"/>
    <property type="project" value="TreeGrafter"/>
</dbReference>
<dbReference type="InterPro" id="IPR012341">
    <property type="entry name" value="6hp_glycosidase-like_sf"/>
</dbReference>
<evidence type="ECO:0000256" key="1">
    <source>
        <dbReference type="ARBA" id="ARBA00022801"/>
    </source>
</evidence>
<dbReference type="KEGG" id="ckn:Calkro_0122"/>
<reference evidence="5 6" key="2">
    <citation type="journal article" date="2011" name="J. Bacteriol.">
        <title>Complete genome sequences for the anaerobic, extremely thermophilic plant biomass-degrading bacteria Caldicellulosiruptor hydrothermalis, Caldicellulosiruptor kristjanssonii, Caldicellulosiruptor kronotskyensis, Caldicellulosiruptor owensenis, and Caldicellulosiruptor lactoaceticus.</title>
        <authorList>
            <person name="Blumer-Schuette S.E."/>
            <person name="Ozdemir I."/>
            <person name="Mistry D."/>
            <person name="Lucas S."/>
            <person name="Lapidus A."/>
            <person name="Cheng J.F."/>
            <person name="Goodwin L.A."/>
            <person name="Pitluck S."/>
            <person name="Land M.L."/>
            <person name="Hauser L.J."/>
            <person name="Woyke T."/>
            <person name="Mikhailova N."/>
            <person name="Pati A."/>
            <person name="Kyrpides N.C."/>
            <person name="Ivanova N."/>
            <person name="Detter J.C."/>
            <person name="Walston-Davenport K."/>
            <person name="Han S."/>
            <person name="Adams M.W."/>
            <person name="Kelly R.M."/>
        </authorList>
    </citation>
    <scope>NUCLEOTIDE SEQUENCE [LARGE SCALE GENOMIC DNA]</scope>
    <source>
        <strain evidence="6">DSM 18902 / VKM B-2412 / 2002</strain>
    </source>
</reference>
<sequence>MNGGTKMLKIKDEGIKDRFKFSNSPLVSKAFVGEVLKLVLSKLDRMIEKFGDKFPSPASKALKYDVVGNIYWTSSFYTGMLWLAYEVTGEEKYKDLAKRHLDSFEKRLKSRIHIDTHDLGFLYTLSCVACYKVTGDERAKEVAIEAAKQLCTRYWEKPGIIQAWGAMDDPVQKGRIIIDCLMNLPLLYWASTQTGDKKFFDIARMHAQMTAENIVREDASTFHTFYFDVETGKPLYGSTHQGYSDSSCWARGQAWGIYGFVLSYKYTRDWIFIDIAKKLLNYFLNRLPEDCVPYWDLVFTEGEQPRDSSAAAICACGILEMLKFLPLCDEYREYYENAAKNIVFSLSTKYLASQDLDSDGLLLHGVYNKPKNEGVDEHTIWGDYFFFEALVRFLQYWHEYW</sequence>
<dbReference type="EMBL" id="CP002330">
    <property type="protein sequence ID" value="ADQ45038.1"/>
    <property type="molecule type" value="Genomic_DNA"/>
</dbReference>
<comment type="similarity">
    <text evidence="2">Belongs to the glycosyl hydrolase 88 family.</text>
</comment>
<protein>
    <submittedName>
        <fullName evidence="5">Glycosyl hydrolase family 88</fullName>
    </submittedName>
</protein>
<dbReference type="SUPFAM" id="SSF48208">
    <property type="entry name" value="Six-hairpin glycosidases"/>
    <property type="match status" value="1"/>
</dbReference>
<feature type="binding site" evidence="4">
    <location>
        <position position="237"/>
    </location>
    <ligand>
        <name>substrate</name>
    </ligand>
</feature>
<evidence type="ECO:0000313" key="5">
    <source>
        <dbReference type="EMBL" id="ADQ45038.1"/>
    </source>
</evidence>
<keyword evidence="6" id="KW-1185">Reference proteome</keyword>
<feature type="binding site" evidence="4">
    <location>
        <position position="179"/>
    </location>
    <ligand>
        <name>substrate</name>
    </ligand>
</feature>
<gene>
    <name evidence="5" type="ordered locus">Calkro_0122</name>
</gene>
<feature type="active site" description="Nucleophile" evidence="3">
    <location>
        <position position="118"/>
    </location>
</feature>
<dbReference type="InterPro" id="IPR010905">
    <property type="entry name" value="Glyco_hydro_88"/>
</dbReference>
<feature type="active site" description="Proton donor" evidence="3">
    <location>
        <position position="179"/>
    </location>
</feature>
<dbReference type="Proteomes" id="UP000006835">
    <property type="component" value="Chromosome"/>
</dbReference>
<evidence type="ECO:0000256" key="3">
    <source>
        <dbReference type="PIRSR" id="PIRSR610905-1"/>
    </source>
</evidence>
<dbReference type="Pfam" id="PF07470">
    <property type="entry name" value="Glyco_hydro_88"/>
    <property type="match status" value="1"/>
</dbReference>
<feature type="binding site" evidence="4">
    <location>
        <position position="239"/>
    </location>
    <ligand>
        <name>substrate</name>
    </ligand>
</feature>
<accession>E4SCQ5</accession>
<name>E4SCQ5_CALK2</name>
<dbReference type="Gene3D" id="1.50.10.10">
    <property type="match status" value="1"/>
</dbReference>
<organism evidence="5 6">
    <name type="scientific">Caldicellulosiruptor kronotskyensis (strain DSM 18902 / VKM B-2412 / 2002)</name>
    <dbReference type="NCBI Taxonomy" id="632348"/>
    <lineage>
        <taxon>Bacteria</taxon>
        <taxon>Bacillati</taxon>
        <taxon>Bacillota</taxon>
        <taxon>Bacillota incertae sedis</taxon>
        <taxon>Caldicellulosiruptorales</taxon>
        <taxon>Caldicellulosiruptoraceae</taxon>
        <taxon>Caldicellulosiruptor</taxon>
    </lineage>
</organism>
<evidence type="ECO:0000256" key="4">
    <source>
        <dbReference type="PIRSR" id="PIRSR610905-2"/>
    </source>
</evidence>
<proteinExistence type="inferred from homology"/>
<reference key="1">
    <citation type="submission" date="2010-11" db="EMBL/GenBank/DDBJ databases">
        <title>Complete sequence of Caldicellulosiruptor kronotskyensis 2002.</title>
        <authorList>
            <consortium name="US DOE Joint Genome Institute"/>
            <person name="Lucas S."/>
            <person name="Copeland A."/>
            <person name="Lapidus A."/>
            <person name="Cheng J.-F."/>
            <person name="Bruce D."/>
            <person name="Goodwin L."/>
            <person name="Pitluck S."/>
            <person name="Davenport K."/>
            <person name="Detter J.C."/>
            <person name="Han C."/>
            <person name="Tapia R."/>
            <person name="Land M."/>
            <person name="Hauser L."/>
            <person name="Jeffries C."/>
            <person name="Kyrpides N."/>
            <person name="Ivanova N."/>
            <person name="Mikhailova N."/>
            <person name="Blumer-Schuette S.E."/>
            <person name="Kelly R.M."/>
            <person name="Woyke T."/>
        </authorList>
    </citation>
    <scope>NUCLEOTIDE SEQUENCE</scope>
    <source>
        <strain>2002</strain>
    </source>
</reference>
<dbReference type="AlphaFoldDB" id="E4SCQ5"/>
<dbReference type="InterPro" id="IPR008928">
    <property type="entry name" value="6-hairpin_glycosidase_sf"/>
</dbReference>
<feature type="binding site" evidence="4">
    <location>
        <position position="255"/>
    </location>
    <ligand>
        <name>substrate</name>
    </ligand>
</feature>
<dbReference type="InterPro" id="IPR052369">
    <property type="entry name" value="UG_Glycosaminoglycan_Hydrolase"/>
</dbReference>
<evidence type="ECO:0000256" key="2">
    <source>
        <dbReference type="ARBA" id="ARBA00038358"/>
    </source>
</evidence>
<dbReference type="CAZy" id="GH88">
    <property type="family name" value="Glycoside Hydrolase Family 88"/>
</dbReference>
<feature type="binding site" evidence="4">
    <location>
        <position position="251"/>
    </location>
    <ligand>
        <name>substrate</name>
    </ligand>
</feature>